<evidence type="ECO:0000313" key="1">
    <source>
        <dbReference type="EMBL" id="KAI4530806.1"/>
    </source>
</evidence>
<dbReference type="EMBL" id="JAKZEL010000024">
    <property type="protein sequence ID" value="KAI4530806.1"/>
    <property type="molecule type" value="Genomic_DNA"/>
</dbReference>
<gene>
    <name evidence="1" type="ORF">MG293_018664</name>
</gene>
<dbReference type="AlphaFoldDB" id="A0AAD4TQD1"/>
<organism evidence="1 2">
    <name type="scientific">Ovis ammon polii</name>
    <dbReference type="NCBI Taxonomy" id="230172"/>
    <lineage>
        <taxon>Eukaryota</taxon>
        <taxon>Metazoa</taxon>
        <taxon>Chordata</taxon>
        <taxon>Craniata</taxon>
        <taxon>Vertebrata</taxon>
        <taxon>Euteleostomi</taxon>
        <taxon>Mammalia</taxon>
        <taxon>Eutheria</taxon>
        <taxon>Laurasiatheria</taxon>
        <taxon>Artiodactyla</taxon>
        <taxon>Ruminantia</taxon>
        <taxon>Pecora</taxon>
        <taxon>Bovidae</taxon>
        <taxon>Caprinae</taxon>
        <taxon>Ovis</taxon>
    </lineage>
</organism>
<keyword evidence="2" id="KW-1185">Reference proteome</keyword>
<dbReference type="Proteomes" id="UP001214576">
    <property type="component" value="Unassembled WGS sequence"/>
</dbReference>
<accession>A0AAD4TQD1</accession>
<evidence type="ECO:0000313" key="2">
    <source>
        <dbReference type="Proteomes" id="UP001214576"/>
    </source>
</evidence>
<proteinExistence type="predicted"/>
<reference evidence="1" key="1">
    <citation type="submission" date="2022-03" db="EMBL/GenBank/DDBJ databases">
        <title>Genomic analyses of argali, domestic sheep and their hybrids provide insights into chromosomal evolution, heterosis and genetic basis of agronomic traits.</title>
        <authorList>
            <person name="Li M."/>
        </authorList>
    </citation>
    <scope>NUCLEOTIDE SEQUENCE</scope>
    <source>
        <strain evidence="1">CAU-MHL-2022a</strain>
        <tissue evidence="1">Skin</tissue>
    </source>
</reference>
<protein>
    <submittedName>
        <fullName evidence="1">Uncharacterized protein</fullName>
    </submittedName>
</protein>
<name>A0AAD4TQD1_OVIAM</name>
<sequence>MIALPHRTLRASVPGKAHRCVKLQEKAPCLAANQIADIFSHQRIHYNVDRHSLSAEVPPTFHRFPSFHLTKQITPFIVQPLDLQRPLCHLNWFMPTTNDLDRESCHVEAKREYSETKTDQEKKGCFIKKDADVPQDLSEYCDGVGGSTVRAGYREDET</sequence>
<comment type="caution">
    <text evidence="1">The sequence shown here is derived from an EMBL/GenBank/DDBJ whole genome shotgun (WGS) entry which is preliminary data.</text>
</comment>